<dbReference type="PROSITE" id="PS51217">
    <property type="entry name" value="UVRD_HELICASE_CTER"/>
    <property type="match status" value="1"/>
</dbReference>
<keyword evidence="5" id="KW-0347">Helicase</keyword>
<evidence type="ECO:0000256" key="1">
    <source>
        <dbReference type="ARBA" id="ARBA00022722"/>
    </source>
</evidence>
<evidence type="ECO:0000256" key="7">
    <source>
        <dbReference type="ARBA" id="ARBA00022840"/>
    </source>
</evidence>
<dbReference type="AlphaFoldDB" id="A0A2N1UP90"/>
<evidence type="ECO:0000256" key="8">
    <source>
        <dbReference type="ARBA" id="ARBA00023125"/>
    </source>
</evidence>
<evidence type="ECO:0000256" key="6">
    <source>
        <dbReference type="ARBA" id="ARBA00022839"/>
    </source>
</evidence>
<proteinExistence type="predicted"/>
<dbReference type="Proteomes" id="UP000233414">
    <property type="component" value="Unassembled WGS sequence"/>
</dbReference>
<keyword evidence="3" id="KW-0227">DNA damage</keyword>
<keyword evidence="2" id="KW-0547">Nucleotide-binding</keyword>
<dbReference type="Gene3D" id="1.10.486.10">
    <property type="entry name" value="PCRA, domain 4"/>
    <property type="match status" value="1"/>
</dbReference>
<evidence type="ECO:0000259" key="10">
    <source>
        <dbReference type="PROSITE" id="PS51217"/>
    </source>
</evidence>
<dbReference type="GO" id="GO:0000725">
    <property type="term" value="P:recombinational repair"/>
    <property type="evidence" value="ECO:0007669"/>
    <property type="project" value="TreeGrafter"/>
</dbReference>
<evidence type="ECO:0000313" key="11">
    <source>
        <dbReference type="EMBL" id="PKL72714.1"/>
    </source>
</evidence>
<dbReference type="Pfam" id="PF13361">
    <property type="entry name" value="UvrD_C"/>
    <property type="match status" value="1"/>
</dbReference>
<keyword evidence="1" id="KW-0540">Nuclease</keyword>
<dbReference type="SUPFAM" id="SSF52980">
    <property type="entry name" value="Restriction endonuclease-like"/>
    <property type="match status" value="1"/>
</dbReference>
<dbReference type="GO" id="GO:0004527">
    <property type="term" value="F:exonuclease activity"/>
    <property type="evidence" value="ECO:0007669"/>
    <property type="project" value="UniProtKB-KW"/>
</dbReference>
<dbReference type="GO" id="GO:0005524">
    <property type="term" value="F:ATP binding"/>
    <property type="evidence" value="ECO:0007669"/>
    <property type="project" value="UniProtKB-KW"/>
</dbReference>
<keyword evidence="6" id="KW-0269">Exonuclease</keyword>
<accession>A0A2N1UP90</accession>
<evidence type="ECO:0000256" key="5">
    <source>
        <dbReference type="ARBA" id="ARBA00022806"/>
    </source>
</evidence>
<comment type="caution">
    <text evidence="11">The sequence shown here is derived from an EMBL/GenBank/DDBJ whole genome shotgun (WGS) entry which is preliminary data.</text>
</comment>
<dbReference type="Gene3D" id="3.90.320.10">
    <property type="match status" value="1"/>
</dbReference>
<dbReference type="InterPro" id="IPR000212">
    <property type="entry name" value="DNA_helicase_UvrD/REP"/>
</dbReference>
<dbReference type="InterPro" id="IPR011604">
    <property type="entry name" value="PDDEXK-like_dom_sf"/>
</dbReference>
<dbReference type="Gene3D" id="3.40.50.300">
    <property type="entry name" value="P-loop containing nucleotide triphosphate hydrolases"/>
    <property type="match status" value="1"/>
</dbReference>
<dbReference type="PANTHER" id="PTHR11070">
    <property type="entry name" value="UVRD / RECB / PCRA DNA HELICASE FAMILY MEMBER"/>
    <property type="match status" value="1"/>
</dbReference>
<protein>
    <recommendedName>
        <fullName evidence="10">UvrD-like helicase C-terminal domain-containing protein</fullName>
    </recommendedName>
</protein>
<dbReference type="GO" id="GO:0043138">
    <property type="term" value="F:3'-5' DNA helicase activity"/>
    <property type="evidence" value="ECO:0007669"/>
    <property type="project" value="TreeGrafter"/>
</dbReference>
<gene>
    <name evidence="11" type="ORF">CVV26_00400</name>
</gene>
<evidence type="ECO:0000256" key="4">
    <source>
        <dbReference type="ARBA" id="ARBA00022801"/>
    </source>
</evidence>
<dbReference type="InterPro" id="IPR027417">
    <property type="entry name" value="P-loop_NTPase"/>
</dbReference>
<evidence type="ECO:0000256" key="3">
    <source>
        <dbReference type="ARBA" id="ARBA00022763"/>
    </source>
</evidence>
<keyword evidence="7" id="KW-0067">ATP-binding</keyword>
<evidence type="ECO:0000313" key="12">
    <source>
        <dbReference type="Proteomes" id="UP000233414"/>
    </source>
</evidence>
<keyword evidence="8" id="KW-0238">DNA-binding</keyword>
<reference evidence="11 12" key="1">
    <citation type="journal article" date="2017" name="ISME J.">
        <title>Potential for microbial H2 and metal transformations associated with novel bacteria and archaea in deep terrestrial subsurface sediments.</title>
        <authorList>
            <person name="Hernsdorf A.W."/>
            <person name="Amano Y."/>
            <person name="Miyakawa K."/>
            <person name="Ise K."/>
            <person name="Suzuki Y."/>
            <person name="Anantharaman K."/>
            <person name="Probst A."/>
            <person name="Burstein D."/>
            <person name="Thomas B.C."/>
            <person name="Banfield J.F."/>
        </authorList>
    </citation>
    <scope>NUCLEOTIDE SEQUENCE [LARGE SCALE GENOMIC DNA]</scope>
    <source>
        <strain evidence="11">HGW-Kuenenbacteria-1</strain>
    </source>
</reference>
<evidence type="ECO:0000256" key="2">
    <source>
        <dbReference type="ARBA" id="ARBA00022741"/>
    </source>
</evidence>
<evidence type="ECO:0000256" key="9">
    <source>
        <dbReference type="ARBA" id="ARBA00023204"/>
    </source>
</evidence>
<dbReference type="InterPro" id="IPR014017">
    <property type="entry name" value="DNA_helicase_UvrD-like_C"/>
</dbReference>
<sequence>MSKLSKKLISQQIGQGIIEHLHFKTQEQEVQKVIEKIIELQSNVQSPVSNCLSTNCSWNDFAILVRANSQAEPFCQALEQAGIPYQFVAKQGLYNKPIILDIWAYLKLLDDYHESPALYRILNCPLFKIETKDLINLNYWARRKNWSLFETLNKAVILGGFSKETIEQTNKLLGFIQKHSQLAREKSVSKVVFAFLEDTGYLKLLIQSECKKNEDSINFLNQFFKKIEEFERNNIDKSIKNFKEELELILEAGDEGALKDDLKEGPEAVKVMTIHGAKGLEFKYVFIVNLVDRRFPTIEKKESIELSNALIKEIIPKGDIHLEEERRLFYVAMTRAKMGLFFTSAEDYGGQRSKKLSRFLDEIKIQSILKNKNSVEKIDNQLIVDKFIKKYSKKFAINSDEIEKDIKYFFPKKFSFTQFRAFETCPLQYKFAHILRIPIKGRFTFSFGKTMHSTLYKFFQRIITPLNVEQMDLFFSSDQLLQIYKESWINDWYENKKHQEEYKKIGEEILKEFFNSIKNNPPKVKYLELGFNFKLNDFIIKGVMDRVDETENGIEIIDYKTGKVKDEKKITIEDKEQLLIYQMAAQEIFKGKSLKLTFHYLNENKKISFFGKEKELNFLKEKIIKIIEEIKKSDFAPTPNQFKCKFCDFKEICEASNKI</sequence>
<feature type="domain" description="UvrD-like helicase C-terminal" evidence="10">
    <location>
        <begin position="1"/>
        <end position="279"/>
    </location>
</feature>
<name>A0A2N1UP90_9BACT</name>
<organism evidence="11 12">
    <name type="scientific">Candidatus Kuenenbacteria bacterium HGW-Kuenenbacteria-1</name>
    <dbReference type="NCBI Taxonomy" id="2013812"/>
    <lineage>
        <taxon>Bacteria</taxon>
        <taxon>Candidatus Kueneniibacteriota</taxon>
    </lineage>
</organism>
<dbReference type="InterPro" id="IPR011335">
    <property type="entry name" value="Restrct_endonuc-II-like"/>
</dbReference>
<dbReference type="Pfam" id="PF12705">
    <property type="entry name" value="PDDEXK_1"/>
    <property type="match status" value="1"/>
</dbReference>
<dbReference type="InterPro" id="IPR038726">
    <property type="entry name" value="PDDEXK_AddAB-type"/>
</dbReference>
<keyword evidence="9" id="KW-0234">DNA repair</keyword>
<dbReference type="PANTHER" id="PTHR11070:SF2">
    <property type="entry name" value="ATP-DEPENDENT DNA HELICASE SRS2"/>
    <property type="match status" value="1"/>
</dbReference>
<keyword evidence="4" id="KW-0378">Hydrolase</keyword>
<dbReference type="GO" id="GO:0003677">
    <property type="term" value="F:DNA binding"/>
    <property type="evidence" value="ECO:0007669"/>
    <property type="project" value="UniProtKB-KW"/>
</dbReference>
<dbReference type="EMBL" id="PGYQ01000001">
    <property type="protein sequence ID" value="PKL72714.1"/>
    <property type="molecule type" value="Genomic_DNA"/>
</dbReference>
<dbReference type="SUPFAM" id="SSF52540">
    <property type="entry name" value="P-loop containing nucleoside triphosphate hydrolases"/>
    <property type="match status" value="1"/>
</dbReference>